<name>A0A380FEF2_STAGA</name>
<dbReference type="Gene3D" id="3.40.1190.10">
    <property type="entry name" value="Mur-like, catalytic domain"/>
    <property type="match status" value="1"/>
</dbReference>
<protein>
    <submittedName>
        <fullName evidence="1">UDP-N-acetylmuramoylalanine--D-glutamate ligase</fullName>
        <ecNumber evidence="1">6.3.2.9</ecNumber>
    </submittedName>
</protein>
<dbReference type="SUPFAM" id="SSF53623">
    <property type="entry name" value="MurD-like peptide ligases, catalytic domain"/>
    <property type="match status" value="1"/>
</dbReference>
<reference evidence="1 2" key="1">
    <citation type="submission" date="2018-06" db="EMBL/GenBank/DDBJ databases">
        <authorList>
            <consortium name="Pathogen Informatics"/>
            <person name="Doyle S."/>
        </authorList>
    </citation>
    <scope>NUCLEOTIDE SEQUENCE [LARGE SCALE GENOMIC DNA]</scope>
    <source>
        <strain evidence="1 2">NCTC12195</strain>
    </source>
</reference>
<gene>
    <name evidence="1" type="primary">murD_3</name>
    <name evidence="1" type="ORF">NCTC12195_02059</name>
</gene>
<dbReference type="InterPro" id="IPR036565">
    <property type="entry name" value="Mur-like_cat_sf"/>
</dbReference>
<dbReference type="GO" id="GO:0005524">
    <property type="term" value="F:ATP binding"/>
    <property type="evidence" value="ECO:0007669"/>
    <property type="project" value="InterPro"/>
</dbReference>
<dbReference type="GO" id="GO:0008764">
    <property type="term" value="F:UDP-N-acetylmuramoylalanine-D-glutamate ligase activity"/>
    <property type="evidence" value="ECO:0007669"/>
    <property type="project" value="UniProtKB-EC"/>
</dbReference>
<dbReference type="Proteomes" id="UP000255277">
    <property type="component" value="Unassembled WGS sequence"/>
</dbReference>
<evidence type="ECO:0000313" key="2">
    <source>
        <dbReference type="Proteomes" id="UP000255277"/>
    </source>
</evidence>
<evidence type="ECO:0000313" key="1">
    <source>
        <dbReference type="EMBL" id="SUM32612.1"/>
    </source>
</evidence>
<proteinExistence type="predicted"/>
<accession>A0A380FEF2</accession>
<sequence>MVYTLKMGISWFKGFRIIHKDDLVLPGEHNLENILAAVLAALLAGISVRAIIESLTTFSGIEHRLQLYRN</sequence>
<organism evidence="1 2">
    <name type="scientific">Staphylococcus gallinarum</name>
    <dbReference type="NCBI Taxonomy" id="1293"/>
    <lineage>
        <taxon>Bacteria</taxon>
        <taxon>Bacillati</taxon>
        <taxon>Bacillota</taxon>
        <taxon>Bacilli</taxon>
        <taxon>Bacillales</taxon>
        <taxon>Staphylococcaceae</taxon>
        <taxon>Staphylococcus</taxon>
    </lineage>
</organism>
<dbReference type="EC" id="6.3.2.9" evidence="1"/>
<keyword evidence="1" id="KW-0436">Ligase</keyword>
<dbReference type="AlphaFoldDB" id="A0A380FEF2"/>
<dbReference type="EMBL" id="UHDK01000001">
    <property type="protein sequence ID" value="SUM32612.1"/>
    <property type="molecule type" value="Genomic_DNA"/>
</dbReference>